<accession>A0AB33BJE8</accession>
<evidence type="ECO:0000313" key="2">
    <source>
        <dbReference type="Proteomes" id="UP000192439"/>
    </source>
</evidence>
<dbReference type="Proteomes" id="UP000192439">
    <property type="component" value="Chromosome"/>
</dbReference>
<name>A0AB33BJE8_MICA7</name>
<protein>
    <submittedName>
        <fullName evidence="1">Uncharacterized protein</fullName>
    </submittedName>
</protein>
<keyword evidence="2" id="KW-1185">Reference proteome</keyword>
<gene>
    <name evidence="1" type="ORF">BH695_0974</name>
</gene>
<proteinExistence type="predicted"/>
<organism evidence="1 2">
    <name type="scientific">Microcystis aeruginosa PCC 7806SL</name>
    <dbReference type="NCBI Taxonomy" id="1903187"/>
    <lineage>
        <taxon>Bacteria</taxon>
        <taxon>Bacillati</taxon>
        <taxon>Cyanobacteriota</taxon>
        <taxon>Cyanophyceae</taxon>
        <taxon>Oscillatoriophycideae</taxon>
        <taxon>Chroococcales</taxon>
        <taxon>Microcystaceae</taxon>
        <taxon>Microcystis</taxon>
    </lineage>
</organism>
<dbReference type="AlphaFoldDB" id="A0AB33BJE8"/>
<dbReference type="EMBL" id="CP020771">
    <property type="protein sequence ID" value="ARI80255.1"/>
    <property type="molecule type" value="Genomic_DNA"/>
</dbReference>
<reference evidence="1 2" key="1">
    <citation type="journal article" date="2018" name="Harmful Algae">
        <title>The highly heterogeneous methylated genomes and diverse restriction-modification systems of bloom-forming Microcystis.</title>
        <authorList>
            <person name="Zhao L."/>
            <person name="Song Y."/>
            <person name="Li L."/>
            <person name="Gan N."/>
            <person name="Brand J.J."/>
            <person name="Song L."/>
        </authorList>
    </citation>
    <scope>NUCLEOTIDE SEQUENCE [LARGE SCALE GENOMIC DNA]</scope>
    <source>
        <strain evidence="1 2">PCC 7806SL</strain>
    </source>
</reference>
<evidence type="ECO:0000313" key="1">
    <source>
        <dbReference type="EMBL" id="ARI80255.1"/>
    </source>
</evidence>
<sequence>MADPQPVMTTAAPNPFKIFPPFQLSVISYQLSVISYQWEVGSGEVGRINKNSLPSPVSESPDRFKMADSLIFTVHRQLF</sequence>